<keyword evidence="7" id="KW-0378">Hydrolase</keyword>
<sequence>MSPIDLPRLHCHADRPSCARALAQELAERLRAALSARSRAHLLLAGGQSPQALLGELARAPLDWTRVDISPSDERWVPVEAPQSNLRLLREALPQARLLDPRQAPQPAAAAQAWGAQLAEWQPLDAVLLGMGEDGHFASLFPGMPGLAAALDPAAAPGALCGLAADEPRQRLSANLSLLLRGEWLGLLVFGAAKRRLLEDALADAGDARELPIGALLRQAGRRLQIHWAP</sequence>
<dbReference type="GO" id="GO:0005975">
    <property type="term" value="P:carbohydrate metabolic process"/>
    <property type="evidence" value="ECO:0007669"/>
    <property type="project" value="UniProtKB-UniRule"/>
</dbReference>
<dbReference type="InterPro" id="IPR006148">
    <property type="entry name" value="Glc/Gal-6P_isomerase"/>
</dbReference>
<dbReference type="UniPathway" id="UPA00115">
    <property type="reaction ID" value="UER00409"/>
</dbReference>
<dbReference type="NCBIfam" id="TIGR01198">
    <property type="entry name" value="pgl"/>
    <property type="match status" value="1"/>
</dbReference>
<dbReference type="OrthoDB" id="9810967at2"/>
<dbReference type="PANTHER" id="PTHR11054">
    <property type="entry name" value="6-PHOSPHOGLUCONOLACTONASE"/>
    <property type="match status" value="1"/>
</dbReference>
<dbReference type="GO" id="GO:0006098">
    <property type="term" value="P:pentose-phosphate shunt"/>
    <property type="evidence" value="ECO:0007669"/>
    <property type="project" value="UniProtKB-UniPathway"/>
</dbReference>
<comment type="catalytic activity">
    <reaction evidence="1 7">
        <text>6-phospho-D-glucono-1,5-lactone + H2O = 6-phospho-D-gluconate + H(+)</text>
        <dbReference type="Rhea" id="RHEA:12556"/>
        <dbReference type="ChEBI" id="CHEBI:15377"/>
        <dbReference type="ChEBI" id="CHEBI:15378"/>
        <dbReference type="ChEBI" id="CHEBI:57955"/>
        <dbReference type="ChEBI" id="CHEBI:58759"/>
        <dbReference type="EC" id="3.1.1.31"/>
    </reaction>
</comment>
<feature type="domain" description="Glucosamine/galactosamine-6-phosphate isomerase" evidence="8">
    <location>
        <begin position="15"/>
        <end position="220"/>
    </location>
</feature>
<evidence type="ECO:0000259" key="8">
    <source>
        <dbReference type="Pfam" id="PF01182"/>
    </source>
</evidence>
<dbReference type="SUPFAM" id="SSF100950">
    <property type="entry name" value="NagB/RpiA/CoA transferase-like"/>
    <property type="match status" value="1"/>
</dbReference>
<evidence type="ECO:0000256" key="6">
    <source>
        <dbReference type="ARBA" id="ARBA00020337"/>
    </source>
</evidence>
<gene>
    <name evidence="7" type="primary">pgl</name>
    <name evidence="9" type="ORF">SAMN05216580_0175</name>
</gene>
<evidence type="ECO:0000256" key="2">
    <source>
        <dbReference type="ARBA" id="ARBA00002681"/>
    </source>
</evidence>
<dbReference type="AlphaFoldDB" id="A0A1H2E0H8"/>
<comment type="pathway">
    <text evidence="3 7">Carbohydrate degradation; pentose phosphate pathway; D-ribulose 5-phosphate from D-glucose 6-phosphate (oxidative stage): step 2/3.</text>
</comment>
<dbReference type="Gene3D" id="3.40.50.1360">
    <property type="match status" value="1"/>
</dbReference>
<proteinExistence type="inferred from homology"/>
<comment type="function">
    <text evidence="2 7">Hydrolysis of 6-phosphogluconolactone to 6-phosphogluconate.</text>
</comment>
<dbReference type="GO" id="GO:0017057">
    <property type="term" value="F:6-phosphogluconolactonase activity"/>
    <property type="evidence" value="ECO:0007669"/>
    <property type="project" value="UniProtKB-UniRule"/>
</dbReference>
<dbReference type="InterPro" id="IPR039104">
    <property type="entry name" value="6PGL"/>
</dbReference>
<name>A0A1H2E0H8_9GAMM</name>
<dbReference type="InterPro" id="IPR005900">
    <property type="entry name" value="6-phosphogluconolactonase_DevB"/>
</dbReference>
<dbReference type="InterPro" id="IPR037171">
    <property type="entry name" value="NagB/RpiA_transferase-like"/>
</dbReference>
<evidence type="ECO:0000256" key="4">
    <source>
        <dbReference type="ARBA" id="ARBA00010662"/>
    </source>
</evidence>
<reference evidence="10" key="1">
    <citation type="submission" date="2016-10" db="EMBL/GenBank/DDBJ databases">
        <authorList>
            <person name="Varghese N."/>
            <person name="Submissions S."/>
        </authorList>
    </citation>
    <scope>NUCLEOTIDE SEQUENCE [LARGE SCALE GENOMIC DNA]</scope>
    <source>
        <strain evidence="10">CCTCC 2012022</strain>
    </source>
</reference>
<protein>
    <recommendedName>
        <fullName evidence="6 7">6-phosphogluconolactonase</fullName>
        <shortName evidence="7">6PGL</shortName>
        <ecNumber evidence="5 7">3.1.1.31</ecNumber>
    </recommendedName>
</protein>
<evidence type="ECO:0000256" key="3">
    <source>
        <dbReference type="ARBA" id="ARBA00004961"/>
    </source>
</evidence>
<evidence type="ECO:0000313" key="10">
    <source>
        <dbReference type="Proteomes" id="UP000243063"/>
    </source>
</evidence>
<organism evidence="9 10">
    <name type="scientific">Geopseudomonas guangdongensis</name>
    <dbReference type="NCBI Taxonomy" id="1245526"/>
    <lineage>
        <taxon>Bacteria</taxon>
        <taxon>Pseudomonadati</taxon>
        <taxon>Pseudomonadota</taxon>
        <taxon>Gammaproteobacteria</taxon>
        <taxon>Pseudomonadales</taxon>
        <taxon>Pseudomonadaceae</taxon>
        <taxon>Geopseudomonas</taxon>
    </lineage>
</organism>
<evidence type="ECO:0000256" key="5">
    <source>
        <dbReference type="ARBA" id="ARBA00013198"/>
    </source>
</evidence>
<dbReference type="PANTHER" id="PTHR11054:SF0">
    <property type="entry name" value="6-PHOSPHOGLUCONOLACTONASE"/>
    <property type="match status" value="1"/>
</dbReference>
<keyword evidence="10" id="KW-1185">Reference proteome</keyword>
<dbReference type="RefSeq" id="WP_090211423.1">
    <property type="nucleotide sequence ID" value="NZ_LT629780.1"/>
</dbReference>
<dbReference type="EC" id="3.1.1.31" evidence="5 7"/>
<evidence type="ECO:0000313" key="9">
    <source>
        <dbReference type="EMBL" id="SDT88567.1"/>
    </source>
</evidence>
<dbReference type="EMBL" id="LT629780">
    <property type="protein sequence ID" value="SDT88567.1"/>
    <property type="molecule type" value="Genomic_DNA"/>
</dbReference>
<dbReference type="Pfam" id="PF01182">
    <property type="entry name" value="Glucosamine_iso"/>
    <property type="match status" value="1"/>
</dbReference>
<accession>A0A1H2E0H8</accession>
<comment type="similarity">
    <text evidence="4 7">Belongs to the glucosamine/galactosamine-6-phosphate isomerase family. 6-phosphogluconolactonase subfamily.</text>
</comment>
<evidence type="ECO:0000256" key="1">
    <source>
        <dbReference type="ARBA" id="ARBA00000832"/>
    </source>
</evidence>
<dbReference type="Proteomes" id="UP000243063">
    <property type="component" value="Chromosome I"/>
</dbReference>
<evidence type="ECO:0000256" key="7">
    <source>
        <dbReference type="RuleBase" id="RU365095"/>
    </source>
</evidence>
<dbReference type="STRING" id="1245526.SAMN05216580_0175"/>